<evidence type="ECO:0000313" key="1">
    <source>
        <dbReference type="EMBL" id="PEM57644.1"/>
    </source>
</evidence>
<dbReference type="EMBL" id="NUDL01000020">
    <property type="protein sequence ID" value="PEM57644.1"/>
    <property type="molecule type" value="Genomic_DNA"/>
</dbReference>
<comment type="caution">
    <text evidence="1">The sequence shown here is derived from an EMBL/GenBank/DDBJ whole genome shotgun (WGS) entry which is preliminary data.</text>
</comment>
<reference evidence="1 2" key="1">
    <citation type="submission" date="2017-09" db="EMBL/GenBank/DDBJ databases">
        <title>Large-scale bioinformatics analysis of Bacillus genomes uncovers conserved roles of natural products in bacterial physiology.</title>
        <authorList>
            <consortium name="Agbiome Team Llc"/>
            <person name="Bleich R.M."/>
            <person name="Grubbs K.J."/>
            <person name="Santa Maria K.C."/>
            <person name="Allen S.E."/>
            <person name="Farag S."/>
            <person name="Shank E.A."/>
            <person name="Bowers A."/>
        </authorList>
    </citation>
    <scope>NUCLEOTIDE SEQUENCE [LARGE SCALE GENOMIC DNA]</scope>
    <source>
        <strain evidence="1 2">AFS010764</strain>
    </source>
</reference>
<accession>A0A2A8BSW5</accession>
<dbReference type="RefSeq" id="WP_098102108.1">
    <property type="nucleotide sequence ID" value="NZ_NUDL01000020.1"/>
</dbReference>
<dbReference type="Proteomes" id="UP000220621">
    <property type="component" value="Unassembled WGS sequence"/>
</dbReference>
<evidence type="ECO:0000313" key="2">
    <source>
        <dbReference type="Proteomes" id="UP000220621"/>
    </source>
</evidence>
<dbReference type="AlphaFoldDB" id="A0A2A8BSW5"/>
<evidence type="ECO:0008006" key="3">
    <source>
        <dbReference type="Google" id="ProtNLM"/>
    </source>
</evidence>
<proteinExistence type="predicted"/>
<name>A0A2A8BSW5_9BACI</name>
<gene>
    <name evidence="1" type="ORF">CN611_07485</name>
</gene>
<organism evidence="1 2">
    <name type="scientific">Bacillus wiedmannii</name>
    <dbReference type="NCBI Taxonomy" id="1890302"/>
    <lineage>
        <taxon>Bacteria</taxon>
        <taxon>Bacillati</taxon>
        <taxon>Bacillota</taxon>
        <taxon>Bacilli</taxon>
        <taxon>Bacillales</taxon>
        <taxon>Bacillaceae</taxon>
        <taxon>Bacillus</taxon>
        <taxon>Bacillus cereus group</taxon>
    </lineage>
</organism>
<protein>
    <recommendedName>
        <fullName evidence="3">DUF3168 domain-containing protein</fullName>
    </recommendedName>
</protein>
<sequence>MKKLIQGVHEMLIDCVGTPLNIDVFYREADEENIKLPYLVYNSQSDSSLYKYKEDFTFTVELWGIDEHYGLLDEATDRIKKCINDNILHDCCSPLLVSSRFVSRMDVPVEDQRLRSKEVRFRVSYYE</sequence>